<dbReference type="EMBL" id="DS670309">
    <property type="protein sequence ID" value="EEC03507.1"/>
    <property type="molecule type" value="Genomic_DNA"/>
</dbReference>
<keyword evidence="3" id="KW-1185">Reference proteome</keyword>
<evidence type="ECO:0000313" key="2">
    <source>
        <dbReference type="EnsemblMetazoa" id="ISCW024105-PA"/>
    </source>
</evidence>
<dbReference type="VEuPathDB" id="VectorBase:ISCI024105"/>
<dbReference type="Proteomes" id="UP000001555">
    <property type="component" value="Unassembled WGS sequence"/>
</dbReference>
<protein>
    <submittedName>
        <fullName evidence="1 2">Secreted protein, putative</fullName>
    </submittedName>
</protein>
<dbReference type="OrthoDB" id="10394205at2759"/>
<dbReference type="InParanoid" id="B7PA85"/>
<evidence type="ECO:0000313" key="3">
    <source>
        <dbReference type="Proteomes" id="UP000001555"/>
    </source>
</evidence>
<dbReference type="VEuPathDB" id="VectorBase:ISCP_013760"/>
<organism evidence="1">
    <name type="scientific">Ixodes scapularis</name>
    <name type="common">Black-legged tick</name>
    <name type="synonym">Deer tick</name>
    <dbReference type="NCBI Taxonomy" id="6945"/>
    <lineage>
        <taxon>Eukaryota</taxon>
        <taxon>Metazoa</taxon>
        <taxon>Ecdysozoa</taxon>
        <taxon>Arthropoda</taxon>
        <taxon>Chelicerata</taxon>
        <taxon>Arachnida</taxon>
        <taxon>Acari</taxon>
        <taxon>Parasitiformes</taxon>
        <taxon>Ixodida</taxon>
        <taxon>Ixodoidea</taxon>
        <taxon>Ixodidae</taxon>
        <taxon>Ixodinae</taxon>
        <taxon>Ixodes</taxon>
    </lineage>
</organism>
<dbReference type="EnsemblMetazoa" id="ISCW024105-RA">
    <property type="protein sequence ID" value="ISCW024105-PA"/>
    <property type="gene ID" value="ISCW024105"/>
</dbReference>
<dbReference type="AlphaFoldDB" id="B7PA85"/>
<sequence length="169" mass="18742">MVFAAPSTKKADDAIPLDVFVDEETKRVGEEAQLVGKILCDVARGWKETAQKANVPADEAAEYFFKKIFRGSRKVFRQIGKAGLEIGKRFLGQKAGEIIRQKIRERTGRYALGDDESYSGLVLALSEDIDQLGKDLIAKGVQLNGGVVVQETMWDPDTKKFLEDCVAIF</sequence>
<dbReference type="PaxDb" id="6945-B7PA85"/>
<reference evidence="2" key="2">
    <citation type="submission" date="2020-05" db="UniProtKB">
        <authorList>
            <consortium name="EnsemblMetazoa"/>
        </authorList>
    </citation>
    <scope>IDENTIFICATION</scope>
    <source>
        <strain evidence="2">wikel</strain>
    </source>
</reference>
<dbReference type="HOGENOM" id="CLU_129491_0_0_1"/>
<evidence type="ECO:0000313" key="1">
    <source>
        <dbReference type="EMBL" id="EEC03507.1"/>
    </source>
</evidence>
<dbReference type="VEuPathDB" id="VectorBase:ISCW024105"/>
<gene>
    <name evidence="1" type="ORF">IscW_ISCW024105</name>
</gene>
<dbReference type="EMBL" id="ABJB011133976">
    <property type="status" value="NOT_ANNOTATED_CDS"/>
    <property type="molecule type" value="Genomic_DNA"/>
</dbReference>
<proteinExistence type="predicted"/>
<name>B7PA85_IXOSC</name>
<accession>B7PA85</accession>
<reference evidence="1 3" key="1">
    <citation type="submission" date="2008-03" db="EMBL/GenBank/DDBJ databases">
        <title>Annotation of Ixodes scapularis.</title>
        <authorList>
            <consortium name="Ixodes scapularis Genome Project Consortium"/>
            <person name="Caler E."/>
            <person name="Hannick L.I."/>
            <person name="Bidwell S."/>
            <person name="Joardar V."/>
            <person name="Thiagarajan M."/>
            <person name="Amedeo P."/>
            <person name="Galinsky K.J."/>
            <person name="Schobel S."/>
            <person name="Inman J."/>
            <person name="Hostetler J."/>
            <person name="Miller J."/>
            <person name="Hammond M."/>
            <person name="Megy K."/>
            <person name="Lawson D."/>
            <person name="Kodira C."/>
            <person name="Sutton G."/>
            <person name="Meyer J."/>
            <person name="Hill C.A."/>
            <person name="Birren B."/>
            <person name="Nene V."/>
            <person name="Collins F."/>
            <person name="Alarcon-Chaidez F."/>
            <person name="Wikel S."/>
            <person name="Strausberg R."/>
        </authorList>
    </citation>
    <scope>NUCLEOTIDE SEQUENCE [LARGE SCALE GENOMIC DNA]</scope>
    <source>
        <strain evidence="3">Wikel</strain>
        <strain evidence="1">Wikel colony</strain>
    </source>
</reference>